<accession>A0ACB7JBP9</accession>
<dbReference type="Proteomes" id="UP000824881">
    <property type="component" value="Unassembled WGS sequence"/>
</dbReference>
<evidence type="ECO:0000313" key="1">
    <source>
        <dbReference type="EMBL" id="KAG9227695.1"/>
    </source>
</evidence>
<keyword evidence="2" id="KW-1185">Reference proteome</keyword>
<name>A0ACB7JBP9_PLECO</name>
<reference evidence="1 2" key="1">
    <citation type="journal article" date="2021" name="Appl. Environ. Microbiol.">
        <title>Genetic linkage and physical mapping for an oyster mushroom Pleurotus cornucopiae and QTL analysis for the trait cap color.</title>
        <authorList>
            <person name="Zhang Y."/>
            <person name="Gao W."/>
            <person name="Sonnenberg A."/>
            <person name="Chen Q."/>
            <person name="Zhang J."/>
            <person name="Huang C."/>
        </authorList>
    </citation>
    <scope>NUCLEOTIDE SEQUENCE [LARGE SCALE GENOMIC DNA]</scope>
    <source>
        <strain evidence="1">CCMSSC00406</strain>
    </source>
</reference>
<gene>
    <name evidence="1" type="ORF">CCMSSC00406_0000659</name>
</gene>
<dbReference type="EMBL" id="WQMT02000001">
    <property type="protein sequence ID" value="KAG9227695.1"/>
    <property type="molecule type" value="Genomic_DNA"/>
</dbReference>
<comment type="caution">
    <text evidence="1">The sequence shown here is derived from an EMBL/GenBank/DDBJ whole genome shotgun (WGS) entry which is preliminary data.</text>
</comment>
<proteinExistence type="predicted"/>
<protein>
    <submittedName>
        <fullName evidence="1">Uncharacterized protein</fullName>
    </submittedName>
</protein>
<sequence length="259" mass="28544">MYAQLPAFGSDPDIQQDVALAAIYVSSKMHDTLKKPRELLATSYALLHHVPKSKAPGGEVDIDSMDQQESLRHSVAGEQFTHRTLVPLQYPPHVVALGCIYVAALLSSFEQPESPRLDNHVSSKYFAEMFNQGGDWENKYHAHVEDLQEIAHTILDLLIQGSQASSANTSPSTPSSPSPHLHSRTKPDQQQLQTPYKSDQLIRLKIHMRETEHTPRRRFPVGASDPLALQAVDGTAQLGRNEGTVRFLFGPPGTVGDGV</sequence>
<evidence type="ECO:0000313" key="2">
    <source>
        <dbReference type="Proteomes" id="UP000824881"/>
    </source>
</evidence>
<organism evidence="1 2">
    <name type="scientific">Pleurotus cornucopiae</name>
    <name type="common">Cornucopia mushroom</name>
    <dbReference type="NCBI Taxonomy" id="5321"/>
    <lineage>
        <taxon>Eukaryota</taxon>
        <taxon>Fungi</taxon>
        <taxon>Dikarya</taxon>
        <taxon>Basidiomycota</taxon>
        <taxon>Agaricomycotina</taxon>
        <taxon>Agaricomycetes</taxon>
        <taxon>Agaricomycetidae</taxon>
        <taxon>Agaricales</taxon>
        <taxon>Pleurotineae</taxon>
        <taxon>Pleurotaceae</taxon>
        <taxon>Pleurotus</taxon>
    </lineage>
</organism>